<feature type="transmembrane region" description="Helical" evidence="2">
    <location>
        <begin position="225"/>
        <end position="244"/>
    </location>
</feature>
<keyword evidence="2" id="KW-0472">Membrane</keyword>
<feature type="region of interest" description="Disordered" evidence="1">
    <location>
        <begin position="250"/>
        <end position="373"/>
    </location>
</feature>
<protein>
    <submittedName>
        <fullName evidence="3">Uncharacterized protein</fullName>
    </submittedName>
</protein>
<evidence type="ECO:0000256" key="2">
    <source>
        <dbReference type="SAM" id="Phobius"/>
    </source>
</evidence>
<feature type="compositionally biased region" description="Pro residues" evidence="1">
    <location>
        <begin position="155"/>
        <end position="166"/>
    </location>
</feature>
<dbReference type="EMBL" id="AUBJ02000001">
    <property type="protein sequence ID" value="MCP2332599.1"/>
    <property type="molecule type" value="Genomic_DNA"/>
</dbReference>
<feature type="region of interest" description="Disordered" evidence="1">
    <location>
        <begin position="95"/>
        <end position="224"/>
    </location>
</feature>
<gene>
    <name evidence="3" type="ORF">G443_002869</name>
</gene>
<feature type="region of interest" description="Disordered" evidence="1">
    <location>
        <begin position="1"/>
        <end position="30"/>
    </location>
</feature>
<keyword evidence="2" id="KW-0812">Transmembrane</keyword>
<keyword evidence="4" id="KW-1185">Reference proteome</keyword>
<accession>A0ABT1JJX2</accession>
<sequence length="373" mass="37591">MREQHDQELTTRLARQGGSPAEDGEPAERRGAFGLSGAQITAGALAAVTSAVLGSQLGVAGTVAGAAVASVVSTVGGAVYQRYLERTAETVRATAARAPLGRRRQRTAGRAVGDGRTGPVASPSHPVGPRSATEPTTRLTVPHPSPGAPTARLAGPPPRDAGPPDTPIRGEASARPPDTELLGQGVGGHRDADSTALLPTSAGTNRLPTDGPGEKPPRRRRPTRMIVAGGVLSFLLAMAAIVGVELVRGESLSGGSTGTSISGILGGEPLFRRDDVPPPAEQDPPAGGADVVDPPNPAPPAGTGTTGAPEVPTTSGEEPGREPAGNEPSETEPPPTTTEAPAEDEPEGAGEQEDDQEPAPGARLEIPDRVPAT</sequence>
<proteinExistence type="predicted"/>
<reference evidence="3 4" key="1">
    <citation type="submission" date="2013-07" db="EMBL/GenBank/DDBJ databases">
        <authorList>
            <consortium name="DOE Joint Genome Institute"/>
            <person name="Reeve W."/>
            <person name="Huntemann M."/>
            <person name="Han J."/>
            <person name="Chen A."/>
            <person name="Kyrpides N."/>
            <person name="Mavromatis K."/>
            <person name="Markowitz V."/>
            <person name="Palaniappan K."/>
            <person name="Ivanova N."/>
            <person name="Schaumberg A."/>
            <person name="Pati A."/>
            <person name="Liolios K."/>
            <person name="Nordberg H.P."/>
            <person name="Cantor M.N."/>
            <person name="Hua S.X."/>
            <person name="Woyke T."/>
        </authorList>
    </citation>
    <scope>NUCLEOTIDE SEQUENCE [LARGE SCALE GENOMIC DNA]</scope>
    <source>
        <strain evidence="3 4">DSM 43889</strain>
    </source>
</reference>
<feature type="compositionally biased region" description="Low complexity" evidence="1">
    <location>
        <begin position="250"/>
        <end position="263"/>
    </location>
</feature>
<comment type="caution">
    <text evidence="3">The sequence shown here is derived from an EMBL/GenBank/DDBJ whole genome shotgun (WGS) entry which is preliminary data.</text>
</comment>
<feature type="compositionally biased region" description="Low complexity" evidence="1">
    <location>
        <begin position="301"/>
        <end position="314"/>
    </location>
</feature>
<name>A0ABT1JJX2_ACTCY</name>
<feature type="transmembrane region" description="Helical" evidence="2">
    <location>
        <begin position="32"/>
        <end position="53"/>
    </location>
</feature>
<organism evidence="3 4">
    <name type="scientific">Actinoalloteichus caeruleus DSM 43889</name>
    <dbReference type="NCBI Taxonomy" id="1120930"/>
    <lineage>
        <taxon>Bacteria</taxon>
        <taxon>Bacillati</taxon>
        <taxon>Actinomycetota</taxon>
        <taxon>Actinomycetes</taxon>
        <taxon>Pseudonocardiales</taxon>
        <taxon>Pseudonocardiaceae</taxon>
        <taxon>Actinoalloteichus</taxon>
        <taxon>Actinoalloteichus cyanogriseus</taxon>
    </lineage>
</organism>
<feature type="compositionally biased region" description="Polar residues" evidence="1">
    <location>
        <begin position="197"/>
        <end position="207"/>
    </location>
</feature>
<feature type="compositionally biased region" description="Acidic residues" evidence="1">
    <location>
        <begin position="341"/>
        <end position="357"/>
    </location>
</feature>
<reference evidence="3 4" key="2">
    <citation type="submission" date="2022-06" db="EMBL/GenBank/DDBJ databases">
        <title>Genomic Encyclopedia of Type Strains, Phase I: the one thousand microbial genomes (KMG-I) project.</title>
        <authorList>
            <person name="Kyrpides N."/>
        </authorList>
    </citation>
    <scope>NUCLEOTIDE SEQUENCE [LARGE SCALE GENOMIC DNA]</scope>
    <source>
        <strain evidence="3 4">DSM 43889</strain>
    </source>
</reference>
<keyword evidence="2" id="KW-1133">Transmembrane helix</keyword>
<feature type="transmembrane region" description="Helical" evidence="2">
    <location>
        <begin position="59"/>
        <end position="80"/>
    </location>
</feature>
<dbReference type="RefSeq" id="WP_026417551.1">
    <property type="nucleotide sequence ID" value="NZ_AUBJ02000001.1"/>
</dbReference>
<evidence type="ECO:0000313" key="4">
    <source>
        <dbReference type="Proteomes" id="UP000791080"/>
    </source>
</evidence>
<dbReference type="Proteomes" id="UP000791080">
    <property type="component" value="Unassembled WGS sequence"/>
</dbReference>
<evidence type="ECO:0000313" key="3">
    <source>
        <dbReference type="EMBL" id="MCP2332599.1"/>
    </source>
</evidence>
<evidence type="ECO:0000256" key="1">
    <source>
        <dbReference type="SAM" id="MobiDB-lite"/>
    </source>
</evidence>